<keyword evidence="14" id="KW-1185">Reference proteome</keyword>
<dbReference type="STRING" id="1257118.L8GWK7"/>
<evidence type="ECO:0000256" key="7">
    <source>
        <dbReference type="ARBA" id="ARBA00023277"/>
    </source>
</evidence>
<evidence type="ECO:0000256" key="4">
    <source>
        <dbReference type="ARBA" id="ARBA00022651"/>
    </source>
</evidence>
<dbReference type="VEuPathDB" id="AmoebaDB:ACA1_128850"/>
<dbReference type="PANTHER" id="PTHR31490:SF88">
    <property type="entry name" value="BETA-XYLANASE"/>
    <property type="match status" value="1"/>
</dbReference>
<dbReference type="InterPro" id="IPR001000">
    <property type="entry name" value="GH10_dom"/>
</dbReference>
<proteinExistence type="inferred from homology"/>
<dbReference type="AlphaFoldDB" id="L8GWK7"/>
<dbReference type="OrthoDB" id="3055998at2759"/>
<evidence type="ECO:0000313" key="13">
    <source>
        <dbReference type="EMBL" id="ELR16978.1"/>
    </source>
</evidence>
<evidence type="ECO:0000256" key="9">
    <source>
        <dbReference type="ARBA" id="ARBA00023326"/>
    </source>
</evidence>
<dbReference type="RefSeq" id="XP_004338991.1">
    <property type="nucleotide sequence ID" value="XM_004338943.1"/>
</dbReference>
<evidence type="ECO:0000256" key="5">
    <source>
        <dbReference type="ARBA" id="ARBA00022729"/>
    </source>
</evidence>
<evidence type="ECO:0000256" key="2">
    <source>
        <dbReference type="ARBA" id="ARBA00007495"/>
    </source>
</evidence>
<feature type="region of interest" description="Disordered" evidence="10">
    <location>
        <begin position="618"/>
        <end position="691"/>
    </location>
</feature>
<dbReference type="InterPro" id="IPR017853">
    <property type="entry name" value="GH"/>
</dbReference>
<evidence type="ECO:0000313" key="14">
    <source>
        <dbReference type="Proteomes" id="UP000011083"/>
    </source>
</evidence>
<keyword evidence="8" id="KW-0326">Glycosidase</keyword>
<dbReference type="SMART" id="SM00633">
    <property type="entry name" value="Glyco_10"/>
    <property type="match status" value="1"/>
</dbReference>
<dbReference type="SUPFAM" id="SSF51445">
    <property type="entry name" value="(Trans)glycosidases"/>
    <property type="match status" value="1"/>
</dbReference>
<dbReference type="Proteomes" id="UP000011083">
    <property type="component" value="Unassembled WGS sequence"/>
</dbReference>
<keyword evidence="7" id="KW-0119">Carbohydrate metabolism</keyword>
<evidence type="ECO:0000256" key="1">
    <source>
        <dbReference type="ARBA" id="ARBA00000681"/>
    </source>
</evidence>
<dbReference type="KEGG" id="acan:ACA1_128850"/>
<evidence type="ECO:0000259" key="12">
    <source>
        <dbReference type="PROSITE" id="PS51760"/>
    </source>
</evidence>
<feature type="signal peptide" evidence="11">
    <location>
        <begin position="1"/>
        <end position="23"/>
    </location>
</feature>
<name>L8GWK7_ACACF</name>
<dbReference type="InterPro" id="IPR044846">
    <property type="entry name" value="GH10"/>
</dbReference>
<sequence>MHCTTRALVASLVLLAAVLMANAQTDIPFDLAGANFYTSGTASMSTRLVATLNVWDNGVQIRTTMPSGGVPEGHWYLVKFSVRQVAGQPNFPAGQGVQGVLVFRPLYPDTYSNSLETTYPCDSTSWCDYAIAFKASDTHTNANPPGFMFQWGEGPQTFDIAITSLQYYGATQPPSSLYKFYYPGRGISTAAWKVSANQRIENVRKGPLNVKVVDSNGNAISGASVKVLQQRHEFPLGTAVDHWTIADNSNPTYKAKILEYFNYIVLENGLKQVYWEADNGASSLSALSWAASNNLTSNGHVILWPGFHYDYTPQRYWTMGATELRNAIYAHADDIITRTRPYIHEWDVINEPLDNYDVQGQVASPGVTQSNGVLGNSFSADLFDYCWSKLTAGGNPKTPQLVVNDYHVVEGTNNLRRQYTINFVADIRSRTSNIHGFGLQSHIGHMFIPMDTLQSRLNSILAVDAAMKASVTELDMDTFDELLQADYLEDYVRFFFSQPRVRRILQWGFWEGLHYCPQCALFRTSWQAKPAGARYLDLVFKQWWTNATAATNSTGFASVRSFYGQHQITASYGGVSRTVPVTLSSAQQAQYRRRFSFAHAHAHPDPRSSVGIAHAHANPTRAAASVSPTRTPTPTRAAASVSPTRTPTPTRAAASVSPTRTPSPTRQSTPTLTTTGPHSVSPSTATPGSTITVTTRVNVGSAAIVNGKVGYHLSPEGEYLDTNNIAKQWVDFSLGAFASQTFTFTPTIAPTARAGRYWLTVIVWDADWDNIAWNTDLAILTVYPPDPTIDRVSLTTNPVARGGSTTITFHVNTATSAYTNAKVGFSFAVPGEVQQKIVEEFWEGDLAARTSYVYTFDATIPSDTPVGNYNVNIGLWNSNWEGEAWSESYNPHNPTTTNGVTLVVQ</sequence>
<dbReference type="EC" id="3.2.1.8" evidence="3"/>
<organism evidence="13 14">
    <name type="scientific">Acanthamoeba castellanii (strain ATCC 30010 / Neff)</name>
    <dbReference type="NCBI Taxonomy" id="1257118"/>
    <lineage>
        <taxon>Eukaryota</taxon>
        <taxon>Amoebozoa</taxon>
        <taxon>Discosea</taxon>
        <taxon>Longamoebia</taxon>
        <taxon>Centramoebida</taxon>
        <taxon>Acanthamoebidae</taxon>
        <taxon>Acanthamoeba</taxon>
    </lineage>
</organism>
<evidence type="ECO:0000256" key="11">
    <source>
        <dbReference type="SAM" id="SignalP"/>
    </source>
</evidence>
<keyword evidence="9" id="KW-0624">Polysaccharide degradation</keyword>
<evidence type="ECO:0000256" key="6">
    <source>
        <dbReference type="ARBA" id="ARBA00022801"/>
    </source>
</evidence>
<protein>
    <recommendedName>
        <fullName evidence="3">endo-1,4-beta-xylanase</fullName>
        <ecNumber evidence="3">3.2.1.8</ecNumber>
    </recommendedName>
</protein>
<accession>L8GWK7</accession>
<dbReference type="GO" id="GO:0031176">
    <property type="term" value="F:endo-1,4-beta-xylanase activity"/>
    <property type="evidence" value="ECO:0007669"/>
    <property type="project" value="UniProtKB-EC"/>
</dbReference>
<dbReference type="Gene3D" id="3.20.20.80">
    <property type="entry name" value="Glycosidases"/>
    <property type="match status" value="1"/>
</dbReference>
<feature type="compositionally biased region" description="Polar residues" evidence="10">
    <location>
        <begin position="680"/>
        <end position="691"/>
    </location>
</feature>
<feature type="compositionally biased region" description="Low complexity" evidence="10">
    <location>
        <begin position="618"/>
        <end position="679"/>
    </location>
</feature>
<dbReference type="GeneID" id="14917693"/>
<feature type="chain" id="PRO_5003989905" description="endo-1,4-beta-xylanase" evidence="11">
    <location>
        <begin position="24"/>
        <end position="905"/>
    </location>
</feature>
<dbReference type="PANTHER" id="PTHR31490">
    <property type="entry name" value="GLYCOSYL HYDROLASE"/>
    <property type="match status" value="1"/>
</dbReference>
<dbReference type="Pfam" id="PF00331">
    <property type="entry name" value="Glyco_hydro_10"/>
    <property type="match status" value="1"/>
</dbReference>
<dbReference type="EMBL" id="KB007979">
    <property type="protein sequence ID" value="ELR16978.1"/>
    <property type="molecule type" value="Genomic_DNA"/>
</dbReference>
<comment type="similarity">
    <text evidence="2">Belongs to the glycosyl hydrolase 10 (cellulase F) family.</text>
</comment>
<keyword evidence="4" id="KW-0858">Xylan degradation</keyword>
<dbReference type="GO" id="GO:0045493">
    <property type="term" value="P:xylan catabolic process"/>
    <property type="evidence" value="ECO:0007669"/>
    <property type="project" value="UniProtKB-KW"/>
</dbReference>
<dbReference type="PROSITE" id="PS51760">
    <property type="entry name" value="GH10_2"/>
    <property type="match status" value="1"/>
</dbReference>
<evidence type="ECO:0000256" key="10">
    <source>
        <dbReference type="SAM" id="MobiDB-lite"/>
    </source>
</evidence>
<keyword evidence="6 13" id="KW-0378">Hydrolase</keyword>
<evidence type="ECO:0000256" key="8">
    <source>
        <dbReference type="ARBA" id="ARBA00023295"/>
    </source>
</evidence>
<keyword evidence="5 11" id="KW-0732">Signal</keyword>
<comment type="catalytic activity">
    <reaction evidence="1">
        <text>Endohydrolysis of (1-&gt;4)-beta-D-xylosidic linkages in xylans.</text>
        <dbReference type="EC" id="3.2.1.8"/>
    </reaction>
</comment>
<reference evidence="13 14" key="1">
    <citation type="journal article" date="2013" name="Genome Biol.">
        <title>Genome of Acanthamoeba castellanii highlights extensive lateral gene transfer and early evolution of tyrosine kinase signaling.</title>
        <authorList>
            <person name="Clarke M."/>
            <person name="Lohan A.J."/>
            <person name="Liu B."/>
            <person name="Lagkouvardos I."/>
            <person name="Roy S."/>
            <person name="Zafar N."/>
            <person name="Bertelli C."/>
            <person name="Schilde C."/>
            <person name="Kianianmomeni A."/>
            <person name="Burglin T.R."/>
            <person name="Frech C."/>
            <person name="Turcotte B."/>
            <person name="Kopec K.O."/>
            <person name="Synnott J.M."/>
            <person name="Choo C."/>
            <person name="Paponov I."/>
            <person name="Finkler A."/>
            <person name="Soon Heng Tan C."/>
            <person name="Hutchins A.P."/>
            <person name="Weinmeier T."/>
            <person name="Rattei T."/>
            <person name="Chu J.S."/>
            <person name="Gimenez G."/>
            <person name="Irimia M."/>
            <person name="Rigden D.J."/>
            <person name="Fitzpatrick D.A."/>
            <person name="Lorenzo-Morales J."/>
            <person name="Bateman A."/>
            <person name="Chiu C.H."/>
            <person name="Tang P."/>
            <person name="Hegemann P."/>
            <person name="Fromm H."/>
            <person name="Raoult D."/>
            <person name="Greub G."/>
            <person name="Miranda-Saavedra D."/>
            <person name="Chen N."/>
            <person name="Nash P."/>
            <person name="Ginger M.L."/>
            <person name="Horn M."/>
            <person name="Schaap P."/>
            <person name="Caler L."/>
            <person name="Loftus B."/>
        </authorList>
    </citation>
    <scope>NUCLEOTIDE SEQUENCE [LARGE SCALE GENOMIC DNA]</scope>
    <source>
        <strain evidence="13 14">Neff</strain>
    </source>
</reference>
<feature type="domain" description="GH10" evidence="12">
    <location>
        <begin position="222"/>
        <end position="538"/>
    </location>
</feature>
<gene>
    <name evidence="13" type="ORF">ACA1_128850</name>
</gene>
<evidence type="ECO:0000256" key="3">
    <source>
        <dbReference type="ARBA" id="ARBA00012590"/>
    </source>
</evidence>